<dbReference type="InterPro" id="IPR013154">
    <property type="entry name" value="ADH-like_N"/>
</dbReference>
<dbReference type="EMBL" id="QMPY01000185">
    <property type="protein sequence ID" value="RLE06481.1"/>
    <property type="molecule type" value="Genomic_DNA"/>
</dbReference>
<evidence type="ECO:0000256" key="1">
    <source>
        <dbReference type="ARBA" id="ARBA00023002"/>
    </source>
</evidence>
<dbReference type="SUPFAM" id="SSF50129">
    <property type="entry name" value="GroES-like"/>
    <property type="match status" value="1"/>
</dbReference>
<proteinExistence type="predicted"/>
<sequence length="71" mass="7730">MKAAVLEDLEKIVVREVETPKIGRGEILVRVKSCAVCGSDLRIYHRGNPRVKPPQIIGHEVAGEVVKVGEG</sequence>
<evidence type="ECO:0000313" key="4">
    <source>
        <dbReference type="Proteomes" id="UP000277457"/>
    </source>
</evidence>
<comment type="caution">
    <text evidence="3">The sequence shown here is derived from an EMBL/GenBank/DDBJ whole genome shotgun (WGS) entry which is preliminary data.</text>
</comment>
<keyword evidence="1" id="KW-0560">Oxidoreductase</keyword>
<gene>
    <name evidence="3" type="ORF">DRZ78_04665</name>
</gene>
<evidence type="ECO:0000313" key="3">
    <source>
        <dbReference type="EMBL" id="RLE06481.1"/>
    </source>
</evidence>
<dbReference type="Proteomes" id="UP000277457">
    <property type="component" value="Unassembled WGS sequence"/>
</dbReference>
<dbReference type="GO" id="GO:0016491">
    <property type="term" value="F:oxidoreductase activity"/>
    <property type="evidence" value="ECO:0007669"/>
    <property type="project" value="UniProtKB-KW"/>
</dbReference>
<dbReference type="InterPro" id="IPR050129">
    <property type="entry name" value="Zn_alcohol_dh"/>
</dbReference>
<accession>A0A662CXS7</accession>
<dbReference type="PANTHER" id="PTHR43401">
    <property type="entry name" value="L-THREONINE 3-DEHYDROGENASE"/>
    <property type="match status" value="1"/>
</dbReference>
<name>A0A662CXS7_UNCAE</name>
<dbReference type="PANTHER" id="PTHR43401:SF2">
    <property type="entry name" value="L-THREONINE 3-DEHYDROGENASE"/>
    <property type="match status" value="1"/>
</dbReference>
<organism evidence="3 4">
    <name type="scientific">Aerophobetes bacterium</name>
    <dbReference type="NCBI Taxonomy" id="2030807"/>
    <lineage>
        <taxon>Bacteria</taxon>
        <taxon>Candidatus Aerophobota</taxon>
    </lineage>
</organism>
<dbReference type="AlphaFoldDB" id="A0A662CXS7"/>
<dbReference type="Pfam" id="PF08240">
    <property type="entry name" value="ADH_N"/>
    <property type="match status" value="1"/>
</dbReference>
<protein>
    <submittedName>
        <fullName evidence="3">L-threonine 3-dehydrogenase</fullName>
    </submittedName>
</protein>
<dbReference type="InterPro" id="IPR011032">
    <property type="entry name" value="GroES-like_sf"/>
</dbReference>
<feature type="domain" description="Alcohol dehydrogenase-like N-terminal" evidence="2">
    <location>
        <begin position="23"/>
        <end position="71"/>
    </location>
</feature>
<dbReference type="Gene3D" id="3.90.180.10">
    <property type="entry name" value="Medium-chain alcohol dehydrogenases, catalytic domain"/>
    <property type="match status" value="1"/>
</dbReference>
<evidence type="ECO:0000259" key="2">
    <source>
        <dbReference type="Pfam" id="PF08240"/>
    </source>
</evidence>
<reference evidence="3 4" key="1">
    <citation type="submission" date="2018-06" db="EMBL/GenBank/DDBJ databases">
        <title>Extensive metabolic versatility and redundancy in microbially diverse, dynamic hydrothermal sediments.</title>
        <authorList>
            <person name="Dombrowski N."/>
            <person name="Teske A."/>
            <person name="Baker B.J."/>
        </authorList>
    </citation>
    <scope>NUCLEOTIDE SEQUENCE [LARGE SCALE GENOMIC DNA]</scope>
    <source>
        <strain evidence="3">B7_G13</strain>
    </source>
</reference>
<feature type="non-terminal residue" evidence="3">
    <location>
        <position position="71"/>
    </location>
</feature>